<sequence length="588" mass="66510">MWSLPVRSAGTASAGNSSGKFVAIGIDFGTTYSGVSWAFSEQPDKIHEISEWPTAYPNSQNEIQVPTQYDIRSNKWGYEVTPDMAPIRWFKLLLLNDDDLIRDEIRNSQPLQQAREQLREHGSLTPTQVVGRYLKKLWDHTYLKLKTRLEIDNIPLRVAITVPAIWPPYAHKAMREAASLAGITQERYIGATTLDLVQEPEVAGLSILFERSDFPEILKDESFVVCDAGGGTVDVISYTVISTRPFELKECVKGDGRLSGAFQIDAAFERHLRVTTKLRLQSLNQAEFNTFVLEDWERGAKRAFSNEKEQQNFFLRPPSKAYKPIDRLRGKDNFSISSEEMKIFFSKSLTGIRSLISDQHTLVLKETGKPPKKILLVGGLGSSLYIYNMLDQQFKGIVLRPLQAWSAVAHGAVVRLLRDKISSQAGDLNHLQQNALVALPNVTARKSRYSYGIMAVVPVYSLQDFDPALDIARQDAQGGEEVSKISPIPMSYWQDCQHFAPAKCTFKIKYSSSDIPPKRVDSTVFDLCRIECDWDKPFHEWTPIGEPTKGWRRNNDLAVTMRFEGEPKWTVRVGSKQAERDVQVQYLG</sequence>
<organism evidence="3 4">
    <name type="scientific">Conoideocrella luteorostrata</name>
    <dbReference type="NCBI Taxonomy" id="1105319"/>
    <lineage>
        <taxon>Eukaryota</taxon>
        <taxon>Fungi</taxon>
        <taxon>Dikarya</taxon>
        <taxon>Ascomycota</taxon>
        <taxon>Pezizomycotina</taxon>
        <taxon>Sordariomycetes</taxon>
        <taxon>Hypocreomycetidae</taxon>
        <taxon>Hypocreales</taxon>
        <taxon>Clavicipitaceae</taxon>
        <taxon>Conoideocrella</taxon>
    </lineage>
</organism>
<dbReference type="PANTHER" id="PTHR14187:SF5">
    <property type="entry name" value="HEAT SHOCK 70 KDA PROTEIN 12A"/>
    <property type="match status" value="1"/>
</dbReference>
<dbReference type="InterPro" id="IPR013126">
    <property type="entry name" value="Hsp_70_fam"/>
</dbReference>
<dbReference type="PANTHER" id="PTHR14187">
    <property type="entry name" value="ALPHA KINASE/ELONGATION FACTOR 2 KINASE"/>
    <property type="match status" value="1"/>
</dbReference>
<dbReference type="GO" id="GO:0005524">
    <property type="term" value="F:ATP binding"/>
    <property type="evidence" value="ECO:0007669"/>
    <property type="project" value="UniProtKB-KW"/>
</dbReference>
<dbReference type="EMBL" id="JASWJB010000083">
    <property type="protein sequence ID" value="KAK2600086.1"/>
    <property type="molecule type" value="Genomic_DNA"/>
</dbReference>
<proteinExistence type="predicted"/>
<dbReference type="SUPFAM" id="SSF53067">
    <property type="entry name" value="Actin-like ATPase domain"/>
    <property type="match status" value="2"/>
</dbReference>
<dbReference type="GO" id="GO:0140662">
    <property type="term" value="F:ATP-dependent protein folding chaperone"/>
    <property type="evidence" value="ECO:0007669"/>
    <property type="project" value="InterPro"/>
</dbReference>
<evidence type="ECO:0008006" key="5">
    <source>
        <dbReference type="Google" id="ProtNLM"/>
    </source>
</evidence>
<name>A0AAJ0CQ48_9HYPO</name>
<dbReference type="InterPro" id="IPR043129">
    <property type="entry name" value="ATPase_NBD"/>
</dbReference>
<keyword evidence="4" id="KW-1185">Reference proteome</keyword>
<comment type="caution">
    <text evidence="3">The sequence shown here is derived from an EMBL/GenBank/DDBJ whole genome shotgun (WGS) entry which is preliminary data.</text>
</comment>
<evidence type="ECO:0000313" key="4">
    <source>
        <dbReference type="Proteomes" id="UP001251528"/>
    </source>
</evidence>
<evidence type="ECO:0000313" key="3">
    <source>
        <dbReference type="EMBL" id="KAK2600086.1"/>
    </source>
</evidence>
<dbReference type="Gene3D" id="3.90.640.10">
    <property type="entry name" value="Actin, Chain A, domain 4"/>
    <property type="match status" value="1"/>
</dbReference>
<keyword evidence="2" id="KW-0067">ATP-binding</keyword>
<dbReference type="CDD" id="cd10170">
    <property type="entry name" value="ASKHA_NBD_HSP70"/>
    <property type="match status" value="1"/>
</dbReference>
<dbReference type="Gene3D" id="3.30.420.40">
    <property type="match status" value="2"/>
</dbReference>
<dbReference type="Pfam" id="PF00012">
    <property type="entry name" value="HSP70"/>
    <property type="match status" value="1"/>
</dbReference>
<dbReference type="AlphaFoldDB" id="A0AAJ0CQ48"/>
<gene>
    <name evidence="3" type="ORF">QQS21_005172</name>
</gene>
<evidence type="ECO:0000256" key="2">
    <source>
        <dbReference type="ARBA" id="ARBA00022840"/>
    </source>
</evidence>
<protein>
    <recommendedName>
        <fullName evidence="5">Actin-like ATPase domain-containing protein</fullName>
    </recommendedName>
</protein>
<reference evidence="3" key="1">
    <citation type="submission" date="2023-06" db="EMBL/GenBank/DDBJ databases">
        <title>Conoideocrella luteorostrata (Hypocreales: Clavicipitaceae), a potential biocontrol fungus for elongate hemlock scale in United States Christmas tree production areas.</title>
        <authorList>
            <person name="Barrett H."/>
            <person name="Lovett B."/>
            <person name="Macias A.M."/>
            <person name="Stajich J.E."/>
            <person name="Kasson M.T."/>
        </authorList>
    </citation>
    <scope>NUCLEOTIDE SEQUENCE</scope>
    <source>
        <strain evidence="3">ARSEF 14590</strain>
    </source>
</reference>
<keyword evidence="1" id="KW-0547">Nucleotide-binding</keyword>
<accession>A0AAJ0CQ48</accession>
<evidence type="ECO:0000256" key="1">
    <source>
        <dbReference type="ARBA" id="ARBA00022741"/>
    </source>
</evidence>
<dbReference type="Proteomes" id="UP001251528">
    <property type="component" value="Unassembled WGS sequence"/>
</dbReference>